<dbReference type="OrthoDB" id="1419830at2"/>
<dbReference type="Proteomes" id="UP000439522">
    <property type="component" value="Unassembled WGS sequence"/>
</dbReference>
<gene>
    <name evidence="1" type="ORF">GRI40_04425</name>
</gene>
<name>A0A6I4TDL5_9SPHN</name>
<reference evidence="1 2" key="1">
    <citation type="submission" date="2019-12" db="EMBL/GenBank/DDBJ databases">
        <title>Genomic-based taxomic classification of the family Erythrobacteraceae.</title>
        <authorList>
            <person name="Xu L."/>
        </authorList>
    </citation>
    <scope>NUCLEOTIDE SEQUENCE [LARGE SCALE GENOMIC DNA]</scope>
    <source>
        <strain evidence="1 2">100921-2</strain>
    </source>
</reference>
<sequence length="210" mass="22679">MIGVSSANAAETVQHVNVETPAVGEVVTQTIGSTIYEHSNYSIVTQDVLIPEGEMTKGWIAWRATIPAGTKLVIVPHDKAIKACAPGLAHNTIGGQYTEACAYDDDRDGTFDRINAAGGSAGKVPRTAYSRSTQQTSVAGNGFKNVLIFNGYSKGTIKLDYREFLNDLARPAFTQELEFDVSELPTVIAVKSVRIRILSVSNEGLKFERL</sequence>
<evidence type="ECO:0000313" key="2">
    <source>
        <dbReference type="Proteomes" id="UP000439522"/>
    </source>
</evidence>
<dbReference type="EMBL" id="WTZA01000001">
    <property type="protein sequence ID" value="MXO74468.1"/>
    <property type="molecule type" value="Genomic_DNA"/>
</dbReference>
<organism evidence="1 2">
    <name type="scientific">Tsuneonella aeria</name>
    <dbReference type="NCBI Taxonomy" id="1837929"/>
    <lineage>
        <taxon>Bacteria</taxon>
        <taxon>Pseudomonadati</taxon>
        <taxon>Pseudomonadota</taxon>
        <taxon>Alphaproteobacteria</taxon>
        <taxon>Sphingomonadales</taxon>
        <taxon>Erythrobacteraceae</taxon>
        <taxon>Tsuneonella</taxon>
    </lineage>
</organism>
<accession>A0A6I4TDL5</accession>
<dbReference type="AlphaFoldDB" id="A0A6I4TDL5"/>
<keyword evidence="2" id="KW-1185">Reference proteome</keyword>
<protein>
    <submittedName>
        <fullName evidence="1">Uncharacterized protein</fullName>
    </submittedName>
</protein>
<dbReference type="RefSeq" id="WP_160610226.1">
    <property type="nucleotide sequence ID" value="NZ_WTZA01000001.1"/>
</dbReference>
<comment type="caution">
    <text evidence="1">The sequence shown here is derived from an EMBL/GenBank/DDBJ whole genome shotgun (WGS) entry which is preliminary data.</text>
</comment>
<proteinExistence type="predicted"/>
<evidence type="ECO:0000313" key="1">
    <source>
        <dbReference type="EMBL" id="MXO74468.1"/>
    </source>
</evidence>